<evidence type="ECO:0000256" key="6">
    <source>
        <dbReference type="ARBA" id="ARBA00023212"/>
    </source>
</evidence>
<dbReference type="Proteomes" id="UP000193560">
    <property type="component" value="Unassembled WGS sequence"/>
</dbReference>
<dbReference type="GO" id="GO:0090307">
    <property type="term" value="P:mitotic spindle assembly"/>
    <property type="evidence" value="ECO:0007669"/>
    <property type="project" value="TreeGrafter"/>
</dbReference>
<evidence type="ECO:0000313" key="9">
    <source>
        <dbReference type="Proteomes" id="UP000193560"/>
    </source>
</evidence>
<sequence length="73" mass="8130">MNTPASTKNEVMDTIDVLLEISKILNTKLDKDTLALCISLCEKGVNPEALAEVIKDLRRQNTSTQHNPARHTQ</sequence>
<evidence type="ECO:0000313" key="8">
    <source>
        <dbReference type="EMBL" id="ORZ14644.1"/>
    </source>
</evidence>
<evidence type="ECO:0000256" key="5">
    <source>
        <dbReference type="ARBA" id="ARBA00022490"/>
    </source>
</evidence>
<dbReference type="GO" id="GO:0051415">
    <property type="term" value="P:microtubule nucleation by interphase microtubule organizing center"/>
    <property type="evidence" value="ECO:0007669"/>
    <property type="project" value="TreeGrafter"/>
</dbReference>
<dbReference type="GO" id="GO:0031021">
    <property type="term" value="C:interphase microtubule organizing center"/>
    <property type="evidence" value="ECO:0007669"/>
    <property type="project" value="TreeGrafter"/>
</dbReference>
<reference evidence="8 9" key="1">
    <citation type="submission" date="2016-07" db="EMBL/GenBank/DDBJ databases">
        <title>Pervasive Adenine N6-methylation of Active Genes in Fungi.</title>
        <authorList>
            <consortium name="DOE Joint Genome Institute"/>
            <person name="Mondo S.J."/>
            <person name="Dannebaum R.O."/>
            <person name="Kuo R.C."/>
            <person name="Labutti K."/>
            <person name="Haridas S."/>
            <person name="Kuo A."/>
            <person name="Salamov A."/>
            <person name="Ahrendt S.R."/>
            <person name="Lipzen A."/>
            <person name="Sullivan W."/>
            <person name="Andreopoulos W.B."/>
            <person name="Clum A."/>
            <person name="Lindquist E."/>
            <person name="Daum C."/>
            <person name="Ramamoorthy G.K."/>
            <person name="Gryganskyi A."/>
            <person name="Culley D."/>
            <person name="Magnuson J.K."/>
            <person name="James T.Y."/>
            <person name="O'Malley M.A."/>
            <person name="Stajich J.E."/>
            <person name="Spatafora J.W."/>
            <person name="Visel A."/>
            <person name="Grigoriev I.V."/>
        </authorList>
    </citation>
    <scope>NUCLEOTIDE SEQUENCE [LARGE SCALE GENOMIC DNA]</scope>
    <source>
        <strain evidence="8 9">NRRL 1336</strain>
    </source>
</reference>
<keyword evidence="5" id="KW-0963">Cytoplasm</keyword>
<dbReference type="AlphaFoldDB" id="A0A1X2IDU4"/>
<evidence type="ECO:0000256" key="7">
    <source>
        <dbReference type="ARBA" id="ARBA00029810"/>
    </source>
</evidence>
<dbReference type="Pfam" id="PF12554">
    <property type="entry name" value="MOZART1"/>
    <property type="match status" value="1"/>
</dbReference>
<dbReference type="STRING" id="90262.A0A1X2IDU4"/>
<evidence type="ECO:0000256" key="2">
    <source>
        <dbReference type="ARBA" id="ARBA00004267"/>
    </source>
</evidence>
<dbReference type="GO" id="GO:0005819">
    <property type="term" value="C:spindle"/>
    <property type="evidence" value="ECO:0007669"/>
    <property type="project" value="TreeGrafter"/>
</dbReference>
<dbReference type="OrthoDB" id="48571at2759"/>
<keyword evidence="9" id="KW-1185">Reference proteome</keyword>
<comment type="caution">
    <text evidence="8">The sequence shown here is derived from an EMBL/GenBank/DDBJ whole genome shotgun (WGS) entry which is preliminary data.</text>
</comment>
<evidence type="ECO:0000256" key="4">
    <source>
        <dbReference type="ARBA" id="ARBA00016992"/>
    </source>
</evidence>
<dbReference type="PANTHER" id="PTHR28520:SF2">
    <property type="entry name" value="MITOTIC-SPINDLE ORGANIZING PROTEIN 1"/>
    <property type="match status" value="1"/>
</dbReference>
<name>A0A1X2IDU4_9FUNG</name>
<dbReference type="InterPro" id="IPR022214">
    <property type="entry name" value="MZT1"/>
</dbReference>
<evidence type="ECO:0000256" key="3">
    <source>
        <dbReference type="ARBA" id="ARBA00011015"/>
    </source>
</evidence>
<dbReference type="PANTHER" id="PTHR28520">
    <property type="entry name" value="MITOTIC-SPINDLE ORGANIZING PROTEIN 1"/>
    <property type="match status" value="1"/>
</dbReference>
<accession>A0A1X2IDU4</accession>
<comment type="subcellular location">
    <subcellularLocation>
        <location evidence="2">Cytoplasm</location>
        <location evidence="2">Cytoskeleton</location>
        <location evidence="2">Microtubule organizing center</location>
    </subcellularLocation>
</comment>
<protein>
    <recommendedName>
        <fullName evidence="4">Mitotic-spindle organizing protein 1</fullName>
    </recommendedName>
    <alternativeName>
        <fullName evidence="7">Mitotic-spindle organizing protein associated with a ring of gamma-tubulin 1</fullName>
    </alternativeName>
</protein>
<organism evidence="8 9">
    <name type="scientific">Absidia repens</name>
    <dbReference type="NCBI Taxonomy" id="90262"/>
    <lineage>
        <taxon>Eukaryota</taxon>
        <taxon>Fungi</taxon>
        <taxon>Fungi incertae sedis</taxon>
        <taxon>Mucoromycota</taxon>
        <taxon>Mucoromycotina</taxon>
        <taxon>Mucoromycetes</taxon>
        <taxon>Mucorales</taxon>
        <taxon>Cunninghamellaceae</taxon>
        <taxon>Absidia</taxon>
    </lineage>
</organism>
<evidence type="ECO:0000256" key="1">
    <source>
        <dbReference type="ARBA" id="ARBA00003060"/>
    </source>
</evidence>
<dbReference type="GO" id="GO:0000931">
    <property type="term" value="C:gamma-tubulin ring complex"/>
    <property type="evidence" value="ECO:0007669"/>
    <property type="project" value="InterPro"/>
</dbReference>
<comment type="function">
    <text evidence="1">Required for gamma-tubulin complex recruitment to the microtubule organizing center (MTOC).</text>
</comment>
<comment type="similarity">
    <text evidence="3">Belongs to the MOZART1 family.</text>
</comment>
<proteinExistence type="inferred from homology"/>
<dbReference type="GO" id="GO:0033566">
    <property type="term" value="P:gamma-tubulin complex localization"/>
    <property type="evidence" value="ECO:0007669"/>
    <property type="project" value="InterPro"/>
</dbReference>
<gene>
    <name evidence="8" type="ORF">BCR42DRAFT_417350</name>
</gene>
<dbReference type="EMBL" id="MCGE01000014">
    <property type="protein sequence ID" value="ORZ14644.1"/>
    <property type="molecule type" value="Genomic_DNA"/>
</dbReference>
<keyword evidence="6" id="KW-0206">Cytoskeleton</keyword>